<proteinExistence type="predicted"/>
<accession>A0A449B4W2</accession>
<dbReference type="NCBIfam" id="NF045835">
    <property type="entry name" value="P60_lipo"/>
    <property type="match status" value="1"/>
</dbReference>
<dbReference type="InterPro" id="IPR054783">
    <property type="entry name" value="P60-like"/>
</dbReference>
<organism evidence="2 3">
    <name type="scientific">Mycoplasmopsis maculosa</name>
    <dbReference type="NCBI Taxonomy" id="114885"/>
    <lineage>
        <taxon>Bacteria</taxon>
        <taxon>Bacillati</taxon>
        <taxon>Mycoplasmatota</taxon>
        <taxon>Mycoplasmoidales</taxon>
        <taxon>Metamycoplasmataceae</taxon>
        <taxon>Mycoplasmopsis</taxon>
    </lineage>
</organism>
<reference evidence="2 3" key="1">
    <citation type="submission" date="2019-01" db="EMBL/GenBank/DDBJ databases">
        <authorList>
            <consortium name="Pathogen Informatics"/>
        </authorList>
    </citation>
    <scope>NUCLEOTIDE SEQUENCE [LARGE SCALE GENOMIC DNA]</scope>
    <source>
        <strain evidence="2 3">NCTC10168</strain>
    </source>
</reference>
<dbReference type="PROSITE" id="PS51257">
    <property type="entry name" value="PROKAR_LIPOPROTEIN"/>
    <property type="match status" value="1"/>
</dbReference>
<feature type="signal peptide" evidence="1">
    <location>
        <begin position="1"/>
        <end position="20"/>
    </location>
</feature>
<dbReference type="Proteomes" id="UP000290243">
    <property type="component" value="Chromosome"/>
</dbReference>
<sequence length="452" mass="52308">MKKNKIINTFSLISPIAAFTALSCGQIIETPEKIKQDKNFSDSSNVKKVENIWKTIVLSDIYNLNVNYENNAIGFVNLDQEFVKTFNDSSSNLFRDSYEAFKFYANNKIKEDQYYFTNKINEWNKNNVLGKNVINILDPAIVPTADQFKILWNSYETEIREKIQNMLLVKAYFAINDKSKIEKIFKEVNNETFKYASGTEYAKYSLENYFLVKYALEQKFVQLWKRNDTSAFGSDSYFIQGSKEISNIENFNEYFEKASDKDNKLQEWEVITSNGDSEKQLSGYSGFQKDPGSYGLQWNYEELKNSLNDDLYHGVFDPNNGTRLITLDRLATTAVSPYVAKNGNDSEIIVAYINQIVPIGGNDKIMLPKSEFYDKEVSTLKDNEKEEVTVLSFKNTIYKDKLNEISYMFYFKDSTLLDTAINSFAAQGIKIKINEELKPLYDLLKDKSWVQK</sequence>
<dbReference type="AlphaFoldDB" id="A0A449B4W2"/>
<keyword evidence="1" id="KW-0732">Signal</keyword>
<dbReference type="RefSeq" id="WP_129646856.1">
    <property type="nucleotide sequence ID" value="NZ_LR215037.1"/>
</dbReference>
<dbReference type="EMBL" id="LR215037">
    <property type="protein sequence ID" value="VEU75609.1"/>
    <property type="molecule type" value="Genomic_DNA"/>
</dbReference>
<keyword evidence="3" id="KW-1185">Reference proteome</keyword>
<evidence type="ECO:0000313" key="3">
    <source>
        <dbReference type="Proteomes" id="UP000290243"/>
    </source>
</evidence>
<evidence type="ECO:0000313" key="2">
    <source>
        <dbReference type="EMBL" id="VEU75609.1"/>
    </source>
</evidence>
<dbReference type="KEGG" id="mmau:NCTC10168_00536"/>
<name>A0A449B4W2_9BACT</name>
<evidence type="ECO:0008006" key="4">
    <source>
        <dbReference type="Google" id="ProtNLM"/>
    </source>
</evidence>
<gene>
    <name evidence="2" type="ORF">NCTC10168_00536</name>
</gene>
<dbReference type="OrthoDB" id="395342at2"/>
<evidence type="ECO:0000256" key="1">
    <source>
        <dbReference type="SAM" id="SignalP"/>
    </source>
</evidence>
<protein>
    <recommendedName>
        <fullName evidence="4">Lipoprotein</fullName>
    </recommendedName>
</protein>
<feature type="chain" id="PRO_5019183461" description="Lipoprotein" evidence="1">
    <location>
        <begin position="21"/>
        <end position="452"/>
    </location>
</feature>